<proteinExistence type="predicted"/>
<keyword evidence="1" id="KW-1133">Transmembrane helix</keyword>
<dbReference type="AlphaFoldDB" id="A0A538TGK5"/>
<gene>
    <name evidence="2" type="ORF">E6K79_11850</name>
</gene>
<sequence length="133" mass="13855">MKSAASILQVVGRTTGLILLVLGILFWTGRALQLIPLHMLLGSLLVLTLLTQAILAARAGANPGFVALAILWGPIMLVFGMTQANLFPGQFHWVIRVLHLAVGIAAMGMVDGLGKQVSAGGRPGDLHAVGAQT</sequence>
<evidence type="ECO:0000313" key="2">
    <source>
        <dbReference type="EMBL" id="TMQ62741.1"/>
    </source>
</evidence>
<keyword evidence="1" id="KW-0812">Transmembrane</keyword>
<name>A0A538TGK5_UNCEI</name>
<feature type="transmembrane region" description="Helical" evidence="1">
    <location>
        <begin position="35"/>
        <end position="57"/>
    </location>
</feature>
<comment type="caution">
    <text evidence="2">The sequence shown here is derived from an EMBL/GenBank/DDBJ whole genome shotgun (WGS) entry which is preliminary data.</text>
</comment>
<reference evidence="2 3" key="1">
    <citation type="journal article" date="2019" name="Nat. Microbiol.">
        <title>Mediterranean grassland soil C-N compound turnover is dependent on rainfall and depth, and is mediated by genomically divergent microorganisms.</title>
        <authorList>
            <person name="Diamond S."/>
            <person name="Andeer P.F."/>
            <person name="Li Z."/>
            <person name="Crits-Christoph A."/>
            <person name="Burstein D."/>
            <person name="Anantharaman K."/>
            <person name="Lane K.R."/>
            <person name="Thomas B.C."/>
            <person name="Pan C."/>
            <person name="Northen T.R."/>
            <person name="Banfield J.F."/>
        </authorList>
    </citation>
    <scope>NUCLEOTIDE SEQUENCE [LARGE SCALE GENOMIC DNA]</scope>
    <source>
        <strain evidence="2">WS_9</strain>
    </source>
</reference>
<protein>
    <submittedName>
        <fullName evidence="2">Uncharacterized protein</fullName>
    </submittedName>
</protein>
<accession>A0A538TGK5</accession>
<feature type="transmembrane region" description="Helical" evidence="1">
    <location>
        <begin position="7"/>
        <end position="29"/>
    </location>
</feature>
<feature type="transmembrane region" description="Helical" evidence="1">
    <location>
        <begin position="64"/>
        <end position="81"/>
    </location>
</feature>
<evidence type="ECO:0000313" key="3">
    <source>
        <dbReference type="Proteomes" id="UP000317691"/>
    </source>
</evidence>
<feature type="transmembrane region" description="Helical" evidence="1">
    <location>
        <begin position="93"/>
        <end position="113"/>
    </location>
</feature>
<dbReference type="EMBL" id="VBOZ01000036">
    <property type="protein sequence ID" value="TMQ62741.1"/>
    <property type="molecule type" value="Genomic_DNA"/>
</dbReference>
<dbReference type="Proteomes" id="UP000317691">
    <property type="component" value="Unassembled WGS sequence"/>
</dbReference>
<evidence type="ECO:0000256" key="1">
    <source>
        <dbReference type="SAM" id="Phobius"/>
    </source>
</evidence>
<organism evidence="2 3">
    <name type="scientific">Eiseniibacteriota bacterium</name>
    <dbReference type="NCBI Taxonomy" id="2212470"/>
    <lineage>
        <taxon>Bacteria</taxon>
        <taxon>Candidatus Eiseniibacteriota</taxon>
    </lineage>
</organism>
<keyword evidence="1" id="KW-0472">Membrane</keyword>